<feature type="transmembrane region" description="Helical" evidence="7">
    <location>
        <begin position="115"/>
        <end position="136"/>
    </location>
</feature>
<protein>
    <submittedName>
        <fullName evidence="9">MFS transporter</fullName>
    </submittedName>
</protein>
<feature type="transmembrane region" description="Helical" evidence="7">
    <location>
        <begin position="232"/>
        <end position="251"/>
    </location>
</feature>
<evidence type="ECO:0000256" key="4">
    <source>
        <dbReference type="ARBA" id="ARBA00022692"/>
    </source>
</evidence>
<dbReference type="InterPro" id="IPR036259">
    <property type="entry name" value="MFS_trans_sf"/>
</dbReference>
<dbReference type="InterPro" id="IPR011701">
    <property type="entry name" value="MFS"/>
</dbReference>
<sequence length="462" mass="48553">MTEEKAPRAPDVHEGLPTARRRKAALALAAGLMLAVLDATMTNVALPSIAQDLNASDAAVVWVVNAYTLTVAMTLLPMSAIGERIGFKRLFYYGLWTFILASVCSALAPTMPVLLGARIFQGLGGSAIMCLFGALVRNIYPPHLIGRGIGLNAMTVAVSSVIGPSIGAFILSFTTWEWIFLFNLPMGILTMLGVRYLPDVPPITASYDWFAAALSMTTIALLILGIDALSKNFWLALLLLVSAFVIGWVLVRRSAQQTAPLVPVDLFRIPAMRFALAASASTFCAQMATMVSLPFYLQVTLNRPQLAVGALMAGWPVGAALIASIAGPLSDRFPVAILSGLGAAAMALGLGLVVVMPTSASDAWLFAAMVIAGIGFGFFQTPNNRVMLGSAPRNRAGAVGGLQATTRVFSQTFGAAIVALVFSFGFSGGPMLGLCVAIGFSLIAVGVNTVRYFQAPRSRADG</sequence>
<dbReference type="GO" id="GO:0022857">
    <property type="term" value="F:transmembrane transporter activity"/>
    <property type="evidence" value="ECO:0007669"/>
    <property type="project" value="InterPro"/>
</dbReference>
<dbReference type="AlphaFoldDB" id="A0A953N811"/>
<dbReference type="InterPro" id="IPR020846">
    <property type="entry name" value="MFS_dom"/>
</dbReference>
<evidence type="ECO:0000256" key="3">
    <source>
        <dbReference type="ARBA" id="ARBA00022475"/>
    </source>
</evidence>
<evidence type="ECO:0000256" key="7">
    <source>
        <dbReference type="SAM" id="Phobius"/>
    </source>
</evidence>
<dbReference type="PANTHER" id="PTHR42718">
    <property type="entry name" value="MAJOR FACILITATOR SUPERFAMILY MULTIDRUG TRANSPORTER MFSC"/>
    <property type="match status" value="1"/>
</dbReference>
<feature type="transmembrane region" description="Helical" evidence="7">
    <location>
        <begin position="90"/>
        <end position="109"/>
    </location>
</feature>
<evidence type="ECO:0000313" key="10">
    <source>
        <dbReference type="Proteomes" id="UP000739565"/>
    </source>
</evidence>
<feature type="transmembrane region" description="Helical" evidence="7">
    <location>
        <begin position="209"/>
        <end position="226"/>
    </location>
</feature>
<accession>A0A953N811</accession>
<keyword evidence="3" id="KW-1003">Cell membrane</keyword>
<evidence type="ECO:0000256" key="1">
    <source>
        <dbReference type="ARBA" id="ARBA00004651"/>
    </source>
</evidence>
<feature type="transmembrane region" description="Helical" evidence="7">
    <location>
        <begin position="307"/>
        <end position="326"/>
    </location>
</feature>
<feature type="transmembrane region" description="Helical" evidence="7">
    <location>
        <begin position="178"/>
        <end position="197"/>
    </location>
</feature>
<reference evidence="9" key="1">
    <citation type="submission" date="2021-07" db="EMBL/GenBank/DDBJ databases">
        <title>New genus and species of the family Alcaligenaceae.</title>
        <authorList>
            <person name="Hahn M.W."/>
        </authorList>
    </citation>
    <scope>NUCLEOTIDE SEQUENCE</scope>
    <source>
        <strain evidence="9">LF4-65</strain>
    </source>
</reference>
<dbReference type="RefSeq" id="WP_259660269.1">
    <property type="nucleotide sequence ID" value="NZ_JAHXRI010000006.1"/>
</dbReference>
<comment type="caution">
    <text evidence="9">The sequence shown here is derived from an EMBL/GenBank/DDBJ whole genome shotgun (WGS) entry which is preliminary data.</text>
</comment>
<feature type="transmembrane region" description="Helical" evidence="7">
    <location>
        <begin position="58"/>
        <end position="78"/>
    </location>
</feature>
<feature type="transmembrane region" description="Helical" evidence="7">
    <location>
        <begin position="404"/>
        <end position="425"/>
    </location>
</feature>
<keyword evidence="5 7" id="KW-1133">Transmembrane helix</keyword>
<comment type="subcellular location">
    <subcellularLocation>
        <location evidence="1">Cell membrane</location>
        <topology evidence="1">Multi-pass membrane protein</topology>
    </subcellularLocation>
</comment>
<dbReference type="SUPFAM" id="SSF103473">
    <property type="entry name" value="MFS general substrate transporter"/>
    <property type="match status" value="1"/>
</dbReference>
<keyword evidence="2" id="KW-0813">Transport</keyword>
<keyword evidence="6 7" id="KW-0472">Membrane</keyword>
<feature type="domain" description="Major facilitator superfamily (MFS) profile" evidence="8">
    <location>
        <begin position="24"/>
        <end position="459"/>
    </location>
</feature>
<keyword evidence="10" id="KW-1185">Reference proteome</keyword>
<gene>
    <name evidence="9" type="ORF">KZZ10_04275</name>
</gene>
<feature type="transmembrane region" description="Helical" evidence="7">
    <location>
        <begin position="148"/>
        <end position="172"/>
    </location>
</feature>
<dbReference type="EMBL" id="JAHXRI010000006">
    <property type="protein sequence ID" value="MBZ1349854.1"/>
    <property type="molecule type" value="Genomic_DNA"/>
</dbReference>
<feature type="transmembrane region" description="Helical" evidence="7">
    <location>
        <begin position="24"/>
        <end position="46"/>
    </location>
</feature>
<dbReference type="Pfam" id="PF07690">
    <property type="entry name" value="MFS_1"/>
    <property type="match status" value="1"/>
</dbReference>
<dbReference type="Proteomes" id="UP000739565">
    <property type="component" value="Unassembled WGS sequence"/>
</dbReference>
<dbReference type="Gene3D" id="1.20.1720.10">
    <property type="entry name" value="Multidrug resistance protein D"/>
    <property type="match status" value="1"/>
</dbReference>
<evidence type="ECO:0000313" key="9">
    <source>
        <dbReference type="EMBL" id="MBZ1349854.1"/>
    </source>
</evidence>
<evidence type="ECO:0000256" key="5">
    <source>
        <dbReference type="ARBA" id="ARBA00022989"/>
    </source>
</evidence>
<dbReference type="Gene3D" id="1.20.1250.20">
    <property type="entry name" value="MFS general substrate transporter like domains"/>
    <property type="match status" value="1"/>
</dbReference>
<feature type="transmembrane region" description="Helical" evidence="7">
    <location>
        <begin position="272"/>
        <end position="295"/>
    </location>
</feature>
<name>A0A953N811_9BURK</name>
<keyword evidence="4 7" id="KW-0812">Transmembrane</keyword>
<dbReference type="GO" id="GO:0005886">
    <property type="term" value="C:plasma membrane"/>
    <property type="evidence" value="ECO:0007669"/>
    <property type="project" value="UniProtKB-SubCell"/>
</dbReference>
<dbReference type="PROSITE" id="PS50850">
    <property type="entry name" value="MFS"/>
    <property type="match status" value="1"/>
</dbReference>
<evidence type="ECO:0000256" key="6">
    <source>
        <dbReference type="ARBA" id="ARBA00023136"/>
    </source>
</evidence>
<dbReference type="PRINTS" id="PR01036">
    <property type="entry name" value="TCRTETB"/>
</dbReference>
<feature type="transmembrane region" description="Helical" evidence="7">
    <location>
        <begin position="363"/>
        <end position="383"/>
    </location>
</feature>
<proteinExistence type="predicted"/>
<dbReference type="CDD" id="cd17321">
    <property type="entry name" value="MFS_MMR_MDR_like"/>
    <property type="match status" value="1"/>
</dbReference>
<evidence type="ECO:0000256" key="2">
    <source>
        <dbReference type="ARBA" id="ARBA00022448"/>
    </source>
</evidence>
<feature type="transmembrane region" description="Helical" evidence="7">
    <location>
        <begin position="333"/>
        <end position="357"/>
    </location>
</feature>
<feature type="transmembrane region" description="Helical" evidence="7">
    <location>
        <begin position="431"/>
        <end position="450"/>
    </location>
</feature>
<evidence type="ECO:0000259" key="8">
    <source>
        <dbReference type="PROSITE" id="PS50850"/>
    </source>
</evidence>
<organism evidence="9 10">
    <name type="scientific">Zwartia hollandica</name>
    <dbReference type="NCBI Taxonomy" id="324606"/>
    <lineage>
        <taxon>Bacteria</taxon>
        <taxon>Pseudomonadati</taxon>
        <taxon>Pseudomonadota</taxon>
        <taxon>Betaproteobacteria</taxon>
        <taxon>Burkholderiales</taxon>
        <taxon>Alcaligenaceae</taxon>
        <taxon>Zwartia</taxon>
    </lineage>
</organism>
<dbReference type="PANTHER" id="PTHR42718:SF46">
    <property type="entry name" value="BLR6921 PROTEIN"/>
    <property type="match status" value="1"/>
</dbReference>